<accession>A0AAD3XLN1</accession>
<protein>
    <submittedName>
        <fullName evidence="4">Uncharacterized protein</fullName>
    </submittedName>
</protein>
<evidence type="ECO:0000256" key="1">
    <source>
        <dbReference type="SAM" id="Coils"/>
    </source>
</evidence>
<evidence type="ECO:0000313" key="5">
    <source>
        <dbReference type="Proteomes" id="UP001279734"/>
    </source>
</evidence>
<feature type="region of interest" description="Disordered" evidence="2">
    <location>
        <begin position="1455"/>
        <end position="1538"/>
    </location>
</feature>
<feature type="compositionally biased region" description="Low complexity" evidence="2">
    <location>
        <begin position="464"/>
        <end position="478"/>
    </location>
</feature>
<evidence type="ECO:0000256" key="3">
    <source>
        <dbReference type="SAM" id="Phobius"/>
    </source>
</evidence>
<dbReference type="PANTHER" id="PTHR48454:SF2">
    <property type="entry name" value="PUTATIVE RNA-BINDING DOMAIN-CONTAINING PROTEIN-RELATED"/>
    <property type="match status" value="1"/>
</dbReference>
<dbReference type="Proteomes" id="UP001279734">
    <property type="component" value="Unassembled WGS sequence"/>
</dbReference>
<proteinExistence type="predicted"/>
<comment type="caution">
    <text evidence="4">The sequence shown here is derived from an EMBL/GenBank/DDBJ whole genome shotgun (WGS) entry which is preliminary data.</text>
</comment>
<sequence>MTADTDVKSEGIKVEIEQKCVLDLSSCEDWPPPTTVGDGGECTGDVEGKEDYVFVNSNHDAASVDPMECDDDWKFDASNSVDISPQKQRGDDAVNGCKELGFENRDGVESESVIRIENGESPIENGDSITTEIELKVYGGTLEKENGENNKSNNVVKVDNGEPMIENDLGSNSKREIEGEGWQSAIEDGGSNYLESDGDIIELYSKVEGKDVKSGIENGGNNNSESNRDSIESKSEVNVGGAKSLFGSDESTKSEDEIEVQGNSSIENDVCDNSLRKGKFNGGELVMDQVGNNSENEAKVKFGNIKVGDIDTIRPDSVEVKDVELDVENGESSGALARVPPTSSLDDDSKQHSSEAAENGDVGIIDEVVEQNETTVLDPEPQAFDDESKERPQLGHDVKRVVLAGELLPPDYDYKEALLLEDEAQSQPFVVCQPLGDDAISQPLEGVVRKFQISDSEVEGEGGKSAVANGGSNNSMSNWNRIESKSEIEVGGAESLIGNNESTKSRGEIKAEGAELAIKTGANDNSTRKGKVNGGELVMEEGGKNNFENKADVKFGYLRVGYIDTIRSDAIEVNDGELDVENGESNGSLARVPQTSSLDNDVTPHSSEAVENDDVERTDVVEEKNGTVFLDPEPQAFDVGPKELQQLEHDVKHQRVKLQARELQPPDCDYNEAHLLDDKAQPQAFEGVSEALQPLDGDVKQCQPLGEDAVFQPLEGEERELQPSDGEVVDLQLPKDDDKPQPLGCKSTELQVSNSESKKLQSFDGNGQELKPLDDKTRDLGPLESKTQVDFESSDELEVTQKSECVHLEAHGGEMLQIDDAQESQMGISEDLHPAQRVEVAELANVTKGESSKEFQMESGKAAAFDDANTQSEMEVETKSENGLVHVENKSTSLANVDSLMPKITFGSFDGENLPSNYVPIFRVNLGTEISNSKFTNQTNVADENSRYNDRDASPARIKDLSSRSGAYFPGSDTNTKRTWDEVVNSEGISADVESASSLEGSSVDALDGHNASSELVKRPFYYLIRIPRYDDDKLKEQIRLAEVQVEEKTRLRDAVRVEYQKKKAACRELKANLIAARSEERAVRDLVRAKRQEIDSAQSVINRAKDAMTIEDVDSRIHNMERKIEHETLPLNEEKQLIREIKQLKHHREQLSVNTGKMLEFQKALGEKDKTEEQLKVLRKEMDALRDKLSIAEAVSKAANKKLEDDSASLNELNTQTRSADANQQEAYAHLQSVKKQLSEKNKYFWSYKDDAKVANDYSVAGDNETLECHCLNQVEKFMEMWNKNDEFRRDYIRSNTRSTLRRFKTLDGRSLGIDERPPSLGGVARECLNSSNKVNPEATVSSAERESLVKTEIAVDKPVKKVVQQNNLTAIARKSSKPIPSIDGFAEASRRIEVEKDKEEQKLSKEEVELARKAQELKREEEAAILKEQRRLEEKEKAQDALERKRRIAEKAQARAEFRAQKEAEQKEKEREKRAKKKERKWGVSAEKTTDITGTEAASQPEAPSDSIKEPENHTAAARRSRKPSQYTKQNKIKSILPAPAPLRNRGRRRMQQWMWVFVTVLTLLALFFLGNGNFSLIYRLLNFGSPH</sequence>
<feature type="transmembrane region" description="Helical" evidence="3">
    <location>
        <begin position="1556"/>
        <end position="1584"/>
    </location>
</feature>
<feature type="compositionally biased region" description="Basic and acidic residues" evidence="2">
    <location>
        <begin position="226"/>
        <end position="235"/>
    </location>
</feature>
<feature type="region of interest" description="Disordered" evidence="2">
    <location>
        <begin position="325"/>
        <end position="364"/>
    </location>
</feature>
<keyword evidence="3" id="KW-0472">Membrane</keyword>
<feature type="coiled-coil region" evidence="1">
    <location>
        <begin position="1135"/>
        <end position="1203"/>
    </location>
</feature>
<dbReference type="PANTHER" id="PTHR48454">
    <property type="entry name" value="PUTATIVE RNA-BINDING DOMAIN-CONTAINING PROTEIN-RELATED"/>
    <property type="match status" value="1"/>
</dbReference>
<feature type="region of interest" description="Disordered" evidence="2">
    <location>
        <begin position="376"/>
        <end position="396"/>
    </location>
</feature>
<feature type="compositionally biased region" description="Basic and acidic residues" evidence="2">
    <location>
        <begin position="1455"/>
        <end position="1475"/>
    </location>
</feature>
<evidence type="ECO:0000256" key="2">
    <source>
        <dbReference type="SAM" id="MobiDB-lite"/>
    </source>
</evidence>
<reference evidence="4" key="1">
    <citation type="submission" date="2023-05" db="EMBL/GenBank/DDBJ databases">
        <title>Nepenthes gracilis genome sequencing.</title>
        <authorList>
            <person name="Fukushima K."/>
        </authorList>
    </citation>
    <scope>NUCLEOTIDE SEQUENCE</scope>
    <source>
        <strain evidence="4">SING2019-196</strain>
    </source>
</reference>
<keyword evidence="5" id="KW-1185">Reference proteome</keyword>
<keyword evidence="1" id="KW-0175">Coiled coil</keyword>
<gene>
    <name evidence="4" type="ORF">Nepgr_011093</name>
</gene>
<feature type="region of interest" description="Disordered" evidence="2">
    <location>
        <begin position="458"/>
        <end position="478"/>
    </location>
</feature>
<keyword evidence="3" id="KW-0812">Transmembrane</keyword>
<feature type="coiled-coil region" evidence="1">
    <location>
        <begin position="1053"/>
        <end position="1108"/>
    </location>
</feature>
<feature type="compositionally biased region" description="Polar residues" evidence="2">
    <location>
        <begin position="583"/>
        <end position="606"/>
    </location>
</feature>
<keyword evidence="3" id="KW-1133">Transmembrane helix</keyword>
<feature type="compositionally biased region" description="Low complexity" evidence="2">
    <location>
        <begin position="149"/>
        <end position="158"/>
    </location>
</feature>
<dbReference type="EMBL" id="BSYO01000009">
    <property type="protein sequence ID" value="GMH09252.1"/>
    <property type="molecule type" value="Genomic_DNA"/>
</dbReference>
<feature type="region of interest" description="Disordered" evidence="2">
    <location>
        <begin position="143"/>
        <end position="178"/>
    </location>
</feature>
<name>A0AAD3XLN1_NEPGR</name>
<feature type="compositionally biased region" description="Basic and acidic residues" evidence="2">
    <location>
        <begin position="386"/>
        <end position="396"/>
    </location>
</feature>
<feature type="compositionally biased region" description="Basic and acidic residues" evidence="2">
    <location>
        <begin position="771"/>
        <end position="781"/>
    </location>
</feature>
<feature type="region of interest" description="Disordered" evidence="2">
    <location>
        <begin position="731"/>
        <end position="798"/>
    </location>
</feature>
<feature type="region of interest" description="Disordered" evidence="2">
    <location>
        <begin position="581"/>
        <end position="613"/>
    </location>
</feature>
<organism evidence="4 5">
    <name type="scientific">Nepenthes gracilis</name>
    <name type="common">Slender pitcher plant</name>
    <dbReference type="NCBI Taxonomy" id="150966"/>
    <lineage>
        <taxon>Eukaryota</taxon>
        <taxon>Viridiplantae</taxon>
        <taxon>Streptophyta</taxon>
        <taxon>Embryophyta</taxon>
        <taxon>Tracheophyta</taxon>
        <taxon>Spermatophyta</taxon>
        <taxon>Magnoliopsida</taxon>
        <taxon>eudicotyledons</taxon>
        <taxon>Gunneridae</taxon>
        <taxon>Pentapetalae</taxon>
        <taxon>Caryophyllales</taxon>
        <taxon>Nepenthaceae</taxon>
        <taxon>Nepenthes</taxon>
    </lineage>
</organism>
<evidence type="ECO:0000313" key="4">
    <source>
        <dbReference type="EMBL" id="GMH09252.1"/>
    </source>
</evidence>
<feature type="region of interest" description="Disordered" evidence="2">
    <location>
        <begin position="211"/>
        <end position="278"/>
    </location>
</feature>